<dbReference type="Gene3D" id="3.10.450.590">
    <property type="match status" value="1"/>
</dbReference>
<dbReference type="GO" id="GO:0052689">
    <property type="term" value="F:carboxylic ester hydrolase activity"/>
    <property type="evidence" value="ECO:0007669"/>
    <property type="project" value="TreeGrafter"/>
</dbReference>
<dbReference type="PANTHER" id="PTHR43265:SF1">
    <property type="entry name" value="ESTERASE ESTD"/>
    <property type="match status" value="1"/>
</dbReference>
<reference evidence="2 3" key="1">
    <citation type="submission" date="2020-08" db="EMBL/GenBank/DDBJ databases">
        <title>Sequencing the genomes of 1000 actinobacteria strains.</title>
        <authorList>
            <person name="Klenk H.-P."/>
        </authorList>
    </citation>
    <scope>NUCLEOTIDE SEQUENCE [LARGE SCALE GENOMIC DNA]</scope>
    <source>
        <strain evidence="2 3">DSM 45272</strain>
    </source>
</reference>
<protein>
    <submittedName>
        <fullName evidence="2">Dienelactone hydrolase</fullName>
    </submittedName>
</protein>
<dbReference type="InterPro" id="IPR053145">
    <property type="entry name" value="AB_hydrolase_Est10"/>
</dbReference>
<dbReference type="AlphaFoldDB" id="A0A841BEW2"/>
<name>A0A841BEW2_9PSEU</name>
<evidence type="ECO:0000313" key="2">
    <source>
        <dbReference type="EMBL" id="MBB5857441.1"/>
    </source>
</evidence>
<accession>A0A841BEW2</accession>
<keyword evidence="2" id="KW-0378">Hydrolase</keyword>
<dbReference type="InterPro" id="IPR029058">
    <property type="entry name" value="AB_hydrolase_fold"/>
</dbReference>
<dbReference type="PANTHER" id="PTHR43265">
    <property type="entry name" value="ESTERASE ESTD"/>
    <property type="match status" value="1"/>
</dbReference>
<dbReference type="Gene3D" id="3.40.50.1820">
    <property type="entry name" value="alpha/beta hydrolase"/>
    <property type="match status" value="1"/>
</dbReference>
<proteinExistence type="predicted"/>
<dbReference type="InterPro" id="IPR000073">
    <property type="entry name" value="AB_hydrolase_1"/>
</dbReference>
<evidence type="ECO:0000259" key="1">
    <source>
        <dbReference type="Pfam" id="PF12697"/>
    </source>
</evidence>
<dbReference type="EMBL" id="JACHMX010000001">
    <property type="protein sequence ID" value="MBB5857441.1"/>
    <property type="molecule type" value="Genomic_DNA"/>
</dbReference>
<sequence>MELGPTLVTTARTIVEMLREEHFDEVVALFAPPLRAAVPAGALEAAWTAKLGERGPVTGIGDPDTEPAGAGLVRIGVPVHCERGDLTVLMSIDEGGLLQGLQLAPATSTAWTPPPYADPAAFTEHDVTIDAGSSAVAGTLTVPSGPGSRPGVVLLPGGGPFDRDETSGPNKPLKDLAWGLACRGVATLRFDKITHTRPEATSTPGFTMSDEYVPHAAAAVRLLRQESTVDDARVFVLGHSMGGKVAPRVAAAEPSVAGLLILAGDTQPMHHAAIRVARHLATVAPGLLGQDAVDLFARQAANVDSPGLSPGTPAADLPFGFSASYWLDLRDYDPVATAAALDRPMLILQGGRDYQVTVEDDLSRWQAGLSSRPDVTIHVHADDDHLFFPGTGPSTPADYEKPHHVDPAVIDDIADWLASGRAKACPQSQRTDWPDRSGPDMRWRHLSKRVAMARNCLSRPGPGCETRHRPCQR</sequence>
<dbReference type="SUPFAM" id="SSF53474">
    <property type="entry name" value="alpha/beta-Hydrolases"/>
    <property type="match status" value="1"/>
</dbReference>
<keyword evidence="3" id="KW-1185">Reference proteome</keyword>
<feature type="domain" description="AB hydrolase-1" evidence="1">
    <location>
        <begin position="152"/>
        <end position="388"/>
    </location>
</feature>
<comment type="caution">
    <text evidence="2">The sequence shown here is derived from an EMBL/GenBank/DDBJ whole genome shotgun (WGS) entry which is preliminary data.</text>
</comment>
<evidence type="ECO:0000313" key="3">
    <source>
        <dbReference type="Proteomes" id="UP000580861"/>
    </source>
</evidence>
<dbReference type="RefSeq" id="WP_184903566.1">
    <property type="nucleotide sequence ID" value="NZ_JACHMX010000001.1"/>
</dbReference>
<organism evidence="2 3">
    <name type="scientific">Amycolatopsis umgeniensis</name>
    <dbReference type="NCBI Taxonomy" id="336628"/>
    <lineage>
        <taxon>Bacteria</taxon>
        <taxon>Bacillati</taxon>
        <taxon>Actinomycetota</taxon>
        <taxon>Actinomycetes</taxon>
        <taxon>Pseudonocardiales</taxon>
        <taxon>Pseudonocardiaceae</taxon>
        <taxon>Amycolatopsis</taxon>
    </lineage>
</organism>
<dbReference type="Pfam" id="PF12697">
    <property type="entry name" value="Abhydrolase_6"/>
    <property type="match status" value="1"/>
</dbReference>
<dbReference type="Proteomes" id="UP000580861">
    <property type="component" value="Unassembled WGS sequence"/>
</dbReference>
<gene>
    <name evidence="2" type="ORF">HDA45_007528</name>
</gene>